<keyword evidence="1" id="KW-1133">Transmembrane helix</keyword>
<evidence type="ECO:0000313" key="2">
    <source>
        <dbReference type="EMBL" id="WVZ05704.1"/>
    </source>
</evidence>
<feature type="non-terminal residue" evidence="2">
    <location>
        <position position="1"/>
    </location>
</feature>
<feature type="transmembrane region" description="Helical" evidence="1">
    <location>
        <begin position="189"/>
        <end position="208"/>
    </location>
</feature>
<keyword evidence="1" id="KW-0812">Transmembrane</keyword>
<proteinExistence type="predicted"/>
<dbReference type="AlphaFoldDB" id="A0AAQ3RV77"/>
<reference evidence="2 3" key="1">
    <citation type="journal article" date="2023" name="Life. Sci Alliance">
        <title>Evolutionary insights into 3D genome organization and epigenetic landscape of Vigna mungo.</title>
        <authorList>
            <person name="Junaid A."/>
            <person name="Singh B."/>
            <person name="Bhatia S."/>
        </authorList>
    </citation>
    <scope>NUCLEOTIDE SEQUENCE [LARGE SCALE GENOMIC DNA]</scope>
    <source>
        <strain evidence="2">Urdbean</strain>
    </source>
</reference>
<dbReference type="EMBL" id="CP144695">
    <property type="protein sequence ID" value="WVZ05704.1"/>
    <property type="molecule type" value="Genomic_DNA"/>
</dbReference>
<keyword evidence="1" id="KW-0472">Membrane</keyword>
<dbReference type="Proteomes" id="UP001374535">
    <property type="component" value="Chromosome 6"/>
</dbReference>
<feature type="transmembrane region" description="Helical" evidence="1">
    <location>
        <begin position="117"/>
        <end position="134"/>
    </location>
</feature>
<gene>
    <name evidence="2" type="ORF">V8G54_019050</name>
</gene>
<sequence length="315" mass="34927">KSLHKRRISAHGDKVVTHGAWLVAGAKQKLVVVASCGWRFRVRRDELTRKLLVDFSLQVLIVRMMTRENRERKSELGFVKGKARRGFKLAILDFVSRFFDFLAGFEISKRRGMNESGSHDGLLAFCVATTLYFVGGEVMAGEDGCTSVVENDAFAMVAGFLLNEGARWWFCNSGLGVGDDDVLGSVPNFWPAILFSLPLIIGIILNCVEGSAAATQVRDTEFEKNTVWPRVKQTHHESGSTTQQSEQNWVLGTVMILASCGGRAELISQIKSLRGDSRQFQSIVDEKIKEIKPLQQALSKGKIDPWIQGGGYENS</sequence>
<organism evidence="2 3">
    <name type="scientific">Vigna mungo</name>
    <name type="common">Black gram</name>
    <name type="synonym">Phaseolus mungo</name>
    <dbReference type="NCBI Taxonomy" id="3915"/>
    <lineage>
        <taxon>Eukaryota</taxon>
        <taxon>Viridiplantae</taxon>
        <taxon>Streptophyta</taxon>
        <taxon>Embryophyta</taxon>
        <taxon>Tracheophyta</taxon>
        <taxon>Spermatophyta</taxon>
        <taxon>Magnoliopsida</taxon>
        <taxon>eudicotyledons</taxon>
        <taxon>Gunneridae</taxon>
        <taxon>Pentapetalae</taxon>
        <taxon>rosids</taxon>
        <taxon>fabids</taxon>
        <taxon>Fabales</taxon>
        <taxon>Fabaceae</taxon>
        <taxon>Papilionoideae</taxon>
        <taxon>50 kb inversion clade</taxon>
        <taxon>NPAAA clade</taxon>
        <taxon>indigoferoid/millettioid clade</taxon>
        <taxon>Phaseoleae</taxon>
        <taxon>Vigna</taxon>
    </lineage>
</organism>
<evidence type="ECO:0000256" key="1">
    <source>
        <dbReference type="SAM" id="Phobius"/>
    </source>
</evidence>
<protein>
    <submittedName>
        <fullName evidence="2">Uncharacterized protein</fullName>
    </submittedName>
</protein>
<keyword evidence="3" id="KW-1185">Reference proteome</keyword>
<name>A0AAQ3RV77_VIGMU</name>
<evidence type="ECO:0000313" key="3">
    <source>
        <dbReference type="Proteomes" id="UP001374535"/>
    </source>
</evidence>
<accession>A0AAQ3RV77</accession>